<dbReference type="SUPFAM" id="SSF54593">
    <property type="entry name" value="Glyoxalase/Bleomycin resistance protein/Dihydroxybiphenyl dioxygenase"/>
    <property type="match status" value="1"/>
</dbReference>
<reference evidence="2 3" key="1">
    <citation type="submission" date="2014-07" db="EMBL/GenBank/DDBJ databases">
        <title>Whole Genome Sequence of the Amycolatopsis methanolica 239.</title>
        <authorList>
            <person name="Tang B."/>
        </authorList>
    </citation>
    <scope>NUCLEOTIDE SEQUENCE [LARGE SCALE GENOMIC DNA]</scope>
    <source>
        <strain evidence="2 3">239</strain>
    </source>
</reference>
<dbReference type="PATRIC" id="fig|1068978.7.peg.2871"/>
<dbReference type="PANTHER" id="PTHR40265">
    <property type="entry name" value="BLL2707 PROTEIN"/>
    <property type="match status" value="1"/>
</dbReference>
<evidence type="ECO:0000313" key="3">
    <source>
        <dbReference type="Proteomes" id="UP000062973"/>
    </source>
</evidence>
<evidence type="ECO:0000313" key="2">
    <source>
        <dbReference type="EMBL" id="AIJ22776.1"/>
    </source>
</evidence>
<feature type="domain" description="Glyoxalase-like" evidence="1">
    <location>
        <begin position="3"/>
        <end position="173"/>
    </location>
</feature>
<proteinExistence type="predicted"/>
<accession>A0A076MUY2</accession>
<organism evidence="2 3">
    <name type="scientific">Amycolatopsis methanolica 239</name>
    <dbReference type="NCBI Taxonomy" id="1068978"/>
    <lineage>
        <taxon>Bacteria</taxon>
        <taxon>Bacillati</taxon>
        <taxon>Actinomycetota</taxon>
        <taxon>Actinomycetes</taxon>
        <taxon>Pseudonocardiales</taxon>
        <taxon>Pseudonocardiaceae</taxon>
        <taxon>Amycolatopsis</taxon>
        <taxon>Amycolatopsis methanolica group</taxon>
    </lineage>
</organism>
<dbReference type="STRING" id="1068978.AMETH_2684"/>
<dbReference type="InterPro" id="IPR029068">
    <property type="entry name" value="Glyas_Bleomycin-R_OHBP_Dase"/>
</dbReference>
<dbReference type="Proteomes" id="UP000062973">
    <property type="component" value="Chromosome"/>
</dbReference>
<dbReference type="RefSeq" id="WP_156131660.1">
    <property type="nucleotide sequence ID" value="NZ_AQUL01000001.1"/>
</dbReference>
<evidence type="ECO:0000259" key="1">
    <source>
        <dbReference type="Pfam" id="PF13468"/>
    </source>
</evidence>
<dbReference type="HOGENOM" id="CLU_083550_1_0_11"/>
<dbReference type="AlphaFoldDB" id="A0A076MUY2"/>
<gene>
    <name evidence="2" type="ORF">AMETH_2684</name>
</gene>
<dbReference type="Pfam" id="PF13468">
    <property type="entry name" value="Glyoxalase_3"/>
    <property type="match status" value="1"/>
</dbReference>
<dbReference type="OrthoDB" id="3227561at2"/>
<protein>
    <recommendedName>
        <fullName evidence="1">Glyoxalase-like domain-containing protein</fullName>
    </recommendedName>
</protein>
<dbReference type="Gene3D" id="3.10.180.10">
    <property type="entry name" value="2,3-Dihydroxybiphenyl 1,2-Dioxygenase, domain 1"/>
    <property type="match status" value="1"/>
</dbReference>
<name>A0A076MUY2_AMYME</name>
<sequence length="203" mass="21142">MNLDHLVYATPDLAGTVADLRGRGIDLVPGGPHPGRGTRNHLTGLGDGAYLEVIGPDPEQEAPDGPRWFGIDDLAGPRLAAWAVRVPDLAAALVRSRAAGYSFGDPRPMSRRRPDGVLLSWSMAFPVEAGEVVPFLIDWQDSPHPGENLPVSASLESLTGVHPDPGLVAGPLAAVDAALTVVTGPAPRLEAVLATPGGQVVLR</sequence>
<dbReference type="PANTHER" id="PTHR40265:SF1">
    <property type="entry name" value="GLYOXALASE-LIKE DOMAIN-CONTAINING PROTEIN"/>
    <property type="match status" value="1"/>
</dbReference>
<dbReference type="KEGG" id="amq:AMETH_2684"/>
<dbReference type="eggNOG" id="COG0346">
    <property type="taxonomic scope" value="Bacteria"/>
</dbReference>
<keyword evidence="3" id="KW-1185">Reference proteome</keyword>
<dbReference type="InterPro" id="IPR025870">
    <property type="entry name" value="Glyoxalase-like_dom"/>
</dbReference>
<dbReference type="EMBL" id="CP009110">
    <property type="protein sequence ID" value="AIJ22776.1"/>
    <property type="molecule type" value="Genomic_DNA"/>
</dbReference>